<keyword evidence="6" id="KW-0805">Transcription regulation</keyword>
<keyword evidence="9" id="KW-0539">Nucleus</keyword>
<sequence length="429" mass="47892">MFPSNLQSNSSPSSNIPPSHGFPFPFLFRFPPPFGFGNIPPIFPPAAFATLLEARMKQIQSIEDDNKVAAATATNALSAGLDKQQRKNIGNAFQRPTKQINFQLINGKTPNEPINVLLRHTENVQAMEQICESNEFCENLSIVTVSAADSVSHAVIYTGAETLDEQEIFDIPETWKLLCHSTMNEENANILEENNLILKPINYGDEIIYLKQSPFNFINNQLEQISVLSETENTTNASEDANNLDSQSESSGPSAPPTLPRNNFIFPSLSSSSETTTTNSLLESQIVASLGGNNASNGSNGNGGGYQCERCGKMFSYAYYRDKHLKYTRCVDNGDRKFPCPLCTRSFEKRDRLRIHILHVHENHRPHICNVCGKSFSQSSSLNKHLRVHSGERPYKCPFCTKCFTASSILRTHIRQHSGEKPFKAFFFV</sequence>
<organism evidence="13 14">
    <name type="scientific">Panagrolaimus superbus</name>
    <dbReference type="NCBI Taxonomy" id="310955"/>
    <lineage>
        <taxon>Eukaryota</taxon>
        <taxon>Metazoa</taxon>
        <taxon>Ecdysozoa</taxon>
        <taxon>Nematoda</taxon>
        <taxon>Chromadorea</taxon>
        <taxon>Rhabditida</taxon>
        <taxon>Tylenchina</taxon>
        <taxon>Panagrolaimomorpha</taxon>
        <taxon>Panagrolaimoidea</taxon>
        <taxon>Panagrolaimidae</taxon>
        <taxon>Panagrolaimus</taxon>
    </lineage>
</organism>
<evidence type="ECO:0000256" key="9">
    <source>
        <dbReference type="ARBA" id="ARBA00023242"/>
    </source>
</evidence>
<dbReference type="SMART" id="SM00355">
    <property type="entry name" value="ZnF_C2H2"/>
    <property type="match status" value="4"/>
</dbReference>
<evidence type="ECO:0000256" key="6">
    <source>
        <dbReference type="ARBA" id="ARBA00023015"/>
    </source>
</evidence>
<feature type="domain" description="C2H2-type" evidence="12">
    <location>
        <begin position="367"/>
        <end position="394"/>
    </location>
</feature>
<keyword evidence="4 10" id="KW-0863">Zinc-finger</keyword>
<dbReference type="PROSITE" id="PS50157">
    <property type="entry name" value="ZINC_FINGER_C2H2_2"/>
    <property type="match status" value="4"/>
</dbReference>
<feature type="domain" description="C2H2-type" evidence="12">
    <location>
        <begin position="338"/>
        <end position="366"/>
    </location>
</feature>
<keyword evidence="2" id="KW-0479">Metal-binding</keyword>
<dbReference type="PANTHER" id="PTHR16515:SF19">
    <property type="entry name" value="PR DOMAIN ZINC FINGER PROTEIN 14"/>
    <property type="match status" value="1"/>
</dbReference>
<evidence type="ECO:0000256" key="2">
    <source>
        <dbReference type="ARBA" id="ARBA00022723"/>
    </source>
</evidence>
<comment type="subcellular location">
    <subcellularLocation>
        <location evidence="1">Nucleus</location>
    </subcellularLocation>
</comment>
<evidence type="ECO:0000256" key="1">
    <source>
        <dbReference type="ARBA" id="ARBA00004123"/>
    </source>
</evidence>
<dbReference type="PROSITE" id="PS00028">
    <property type="entry name" value="ZINC_FINGER_C2H2_1"/>
    <property type="match status" value="3"/>
</dbReference>
<keyword evidence="7" id="KW-0238">DNA-binding</keyword>
<dbReference type="GO" id="GO:0006357">
    <property type="term" value="P:regulation of transcription by RNA polymerase II"/>
    <property type="evidence" value="ECO:0007669"/>
    <property type="project" value="TreeGrafter"/>
</dbReference>
<keyword evidence="8" id="KW-0804">Transcription</keyword>
<dbReference type="GO" id="GO:0000977">
    <property type="term" value="F:RNA polymerase II transcription regulatory region sequence-specific DNA binding"/>
    <property type="evidence" value="ECO:0007669"/>
    <property type="project" value="TreeGrafter"/>
</dbReference>
<evidence type="ECO:0000313" key="13">
    <source>
        <dbReference type="Proteomes" id="UP000887577"/>
    </source>
</evidence>
<dbReference type="InterPro" id="IPR013087">
    <property type="entry name" value="Znf_C2H2_type"/>
</dbReference>
<feature type="region of interest" description="Disordered" evidence="11">
    <location>
        <begin position="230"/>
        <end position="271"/>
    </location>
</feature>
<dbReference type="FunFam" id="3.30.160.60:FF:000480">
    <property type="entry name" value="PR domain zinc finger protein 14"/>
    <property type="match status" value="1"/>
</dbReference>
<dbReference type="SUPFAM" id="SSF57667">
    <property type="entry name" value="beta-beta-alpha zinc fingers"/>
    <property type="match status" value="2"/>
</dbReference>
<keyword evidence="13" id="KW-1185">Reference proteome</keyword>
<evidence type="ECO:0000256" key="7">
    <source>
        <dbReference type="ARBA" id="ARBA00023125"/>
    </source>
</evidence>
<keyword evidence="5" id="KW-0862">Zinc</keyword>
<dbReference type="InterPro" id="IPR036236">
    <property type="entry name" value="Znf_C2H2_sf"/>
</dbReference>
<evidence type="ECO:0000256" key="3">
    <source>
        <dbReference type="ARBA" id="ARBA00022737"/>
    </source>
</evidence>
<dbReference type="WBParaSite" id="PSU_v2.g8893.t1">
    <property type="protein sequence ID" value="PSU_v2.g8893.t1"/>
    <property type="gene ID" value="PSU_v2.g8893"/>
</dbReference>
<dbReference type="FunFam" id="3.30.160.60:FF:000450">
    <property type="entry name" value="PR domain zinc finger protein 14"/>
    <property type="match status" value="1"/>
</dbReference>
<dbReference type="GO" id="GO:0005634">
    <property type="term" value="C:nucleus"/>
    <property type="evidence" value="ECO:0007669"/>
    <property type="project" value="UniProtKB-SubCell"/>
</dbReference>
<dbReference type="Pfam" id="PF00096">
    <property type="entry name" value="zf-C2H2"/>
    <property type="match status" value="3"/>
</dbReference>
<dbReference type="Gene3D" id="3.30.160.60">
    <property type="entry name" value="Classic Zinc Finger"/>
    <property type="match status" value="3"/>
</dbReference>
<evidence type="ECO:0000256" key="5">
    <source>
        <dbReference type="ARBA" id="ARBA00022833"/>
    </source>
</evidence>
<feature type="domain" description="C2H2-type" evidence="12">
    <location>
        <begin position="306"/>
        <end position="337"/>
    </location>
</feature>
<evidence type="ECO:0000259" key="12">
    <source>
        <dbReference type="PROSITE" id="PS50157"/>
    </source>
</evidence>
<accession>A0A914Z988</accession>
<feature type="domain" description="C2H2-type" evidence="12">
    <location>
        <begin position="395"/>
        <end position="422"/>
    </location>
</feature>
<evidence type="ECO:0000313" key="14">
    <source>
        <dbReference type="WBParaSite" id="PSU_v2.g8893.t1"/>
    </source>
</evidence>
<protein>
    <submittedName>
        <fullName evidence="14">C2H2-type domain-containing protein</fullName>
    </submittedName>
</protein>
<dbReference type="GO" id="GO:0008270">
    <property type="term" value="F:zinc ion binding"/>
    <property type="evidence" value="ECO:0007669"/>
    <property type="project" value="UniProtKB-KW"/>
</dbReference>
<dbReference type="AlphaFoldDB" id="A0A914Z988"/>
<evidence type="ECO:0000256" key="10">
    <source>
        <dbReference type="PROSITE-ProRule" id="PRU00042"/>
    </source>
</evidence>
<name>A0A914Z988_9BILA</name>
<dbReference type="InterPro" id="IPR050331">
    <property type="entry name" value="Zinc_finger"/>
</dbReference>
<evidence type="ECO:0000256" key="8">
    <source>
        <dbReference type="ARBA" id="ARBA00023163"/>
    </source>
</evidence>
<reference evidence="14" key="1">
    <citation type="submission" date="2022-11" db="UniProtKB">
        <authorList>
            <consortium name="WormBaseParasite"/>
        </authorList>
    </citation>
    <scope>IDENTIFICATION</scope>
</reference>
<dbReference type="Proteomes" id="UP000887577">
    <property type="component" value="Unplaced"/>
</dbReference>
<evidence type="ECO:0000256" key="4">
    <source>
        <dbReference type="ARBA" id="ARBA00022771"/>
    </source>
</evidence>
<proteinExistence type="predicted"/>
<dbReference type="PANTHER" id="PTHR16515">
    <property type="entry name" value="PR DOMAIN ZINC FINGER PROTEIN"/>
    <property type="match status" value="1"/>
</dbReference>
<evidence type="ECO:0000256" key="11">
    <source>
        <dbReference type="SAM" id="MobiDB-lite"/>
    </source>
</evidence>
<feature type="compositionally biased region" description="Polar residues" evidence="11">
    <location>
        <begin position="230"/>
        <end position="253"/>
    </location>
</feature>
<keyword evidence="3" id="KW-0677">Repeat</keyword>